<dbReference type="GO" id="GO:0000932">
    <property type="term" value="C:P-body"/>
    <property type="evidence" value="ECO:0007669"/>
    <property type="project" value="UniProtKB-SubCell"/>
</dbReference>
<dbReference type="STRING" id="1381753.V2X0N1"/>
<dbReference type="GO" id="GO:0000124">
    <property type="term" value="C:SAGA complex"/>
    <property type="evidence" value="ECO:0007669"/>
    <property type="project" value="UniProtKB-UniRule"/>
</dbReference>
<dbReference type="GO" id="GO:0006406">
    <property type="term" value="P:mRNA export from nucleus"/>
    <property type="evidence" value="ECO:0007669"/>
    <property type="project" value="UniProtKB-UniRule"/>
</dbReference>
<comment type="subcellular location">
    <subcellularLocation>
        <location evidence="1">Nucleus</location>
        <location evidence="1">Nucleoplasm</location>
    </subcellularLocation>
    <subcellularLocation>
        <location evidence="1">Cytoplasm</location>
        <location evidence="1">P-body</location>
    </subcellularLocation>
</comment>
<comment type="similarity">
    <text evidence="1">Belongs to the ENY2 family.</text>
</comment>
<comment type="subunit">
    <text evidence="1">Component of the nuclear pore complex (NPC)-associated TREX-2 complex (transcription and export complex 2), composed of at least SUS1, SAC3, THP1, SEM1, and CDC31. TREX-2 contains 2 SUS1 chains. The TREX-2 complex interacts with the nucleoporin NUP1. Component of the 1.8 MDa SAGA transcription coactivator-HAT complex. SAGA is built of 5 distinct domains with specialized functions. Within the SAGA complex, SUS1, SGF11, SGF73 and UBP8 form an additional subcomplex of SAGA called the DUB module (deubiquitination module). Interacts directly with THP1, SAC3, SGF11, and with the RNA polymerase II.</text>
</comment>
<evidence type="ECO:0000313" key="3">
    <source>
        <dbReference type="Proteomes" id="UP000017559"/>
    </source>
</evidence>
<protein>
    <recommendedName>
        <fullName evidence="1">Transcription and mRNA export factor SUS1</fullName>
    </recommendedName>
</protein>
<sequence length="97" mass="11415">MPVSTADVDQLHRQIQRRLVESGEWDRIKSSFKAKLNETGWTDDFQDISKETARDMDPISFRDLLNELSPRAHTTIPLPVRREVMAIIQKYLEKQFE</sequence>
<dbReference type="OrthoDB" id="6221744at2759"/>
<dbReference type="GO" id="GO:0006368">
    <property type="term" value="P:transcription elongation by RNA polymerase II"/>
    <property type="evidence" value="ECO:0007669"/>
    <property type="project" value="UniProtKB-UniRule"/>
</dbReference>
<evidence type="ECO:0000313" key="2">
    <source>
        <dbReference type="EMBL" id="ESK86341.1"/>
    </source>
</evidence>
<dbReference type="Pfam" id="PF10163">
    <property type="entry name" value="EnY2"/>
    <property type="match status" value="1"/>
</dbReference>
<dbReference type="PANTHER" id="PTHR12514">
    <property type="entry name" value="ENHANCER OF YELLOW 2 TRANSCRIPTION FACTOR"/>
    <property type="match status" value="1"/>
</dbReference>
<keyword evidence="1" id="KW-0963">Cytoplasm</keyword>
<dbReference type="GO" id="GO:0003713">
    <property type="term" value="F:transcription coactivator activity"/>
    <property type="evidence" value="ECO:0007669"/>
    <property type="project" value="UniProtKB-UniRule"/>
</dbReference>
<keyword evidence="1" id="KW-0811">Translocation</keyword>
<dbReference type="AlphaFoldDB" id="V2X0N1"/>
<accession>V2X0N1</accession>
<dbReference type="HAMAP" id="MF_03046">
    <property type="entry name" value="ENY2_Sus1"/>
    <property type="match status" value="1"/>
</dbReference>
<dbReference type="Proteomes" id="UP000017559">
    <property type="component" value="Unassembled WGS sequence"/>
</dbReference>
<keyword evidence="1" id="KW-0539">Nucleus</keyword>
<dbReference type="GO" id="GO:0070390">
    <property type="term" value="C:transcription export complex 2"/>
    <property type="evidence" value="ECO:0007669"/>
    <property type="project" value="UniProtKB-UniRule"/>
</dbReference>
<evidence type="ECO:0000256" key="1">
    <source>
        <dbReference type="HAMAP-Rule" id="MF_03046"/>
    </source>
</evidence>
<dbReference type="HOGENOM" id="CLU_134052_2_0_1"/>
<dbReference type="GO" id="GO:0015031">
    <property type="term" value="P:protein transport"/>
    <property type="evidence" value="ECO:0007669"/>
    <property type="project" value="UniProtKB-KW"/>
</dbReference>
<dbReference type="InterPro" id="IPR018783">
    <property type="entry name" value="TF_ENY2"/>
</dbReference>
<keyword evidence="1" id="KW-0805">Transcription regulation</keyword>
<keyword evidence="1" id="KW-0804">Transcription</keyword>
<keyword evidence="1" id="KW-0813">Transport</keyword>
<keyword evidence="1" id="KW-0010">Activator</keyword>
<proteinExistence type="inferred from homology"/>
<keyword evidence="1" id="KW-0653">Protein transport</keyword>
<keyword evidence="3" id="KW-1185">Reference proteome</keyword>
<comment type="function">
    <text evidence="1">Involved in mRNA export coupled transcription activation by association with both the TREX-2 and the SAGA complexes. At the promoters, SAGA is required for recruitment of the basal transcription machinery. It influences RNA polymerase II transcriptional activity through different activities such as TBP interaction and promoter selectivity, interaction with transcription activators, and chromatin modification through histone acetylation and deubiquitination. Within the SAGA complex, participates to a subcomplex required for deubiquitination of H2B and for the maintenance of steady-state H3 methylation levels. The TREX-2 complex functions in docking export-competent ribonucleoprotein particles (mRNPs) to the nuclear entrance of the nuclear pore complex (nuclear basket). TREX-2 participates in mRNA export and accurate chromatin positioning in the nucleus by tethering genes to the nuclear periphery. May also be involved in cytoplasmic mRNA decay by interaction with components of P-bodies.</text>
</comment>
<dbReference type="GO" id="GO:0071819">
    <property type="term" value="C:DUBm complex"/>
    <property type="evidence" value="ECO:0007669"/>
    <property type="project" value="UniProtKB-UniRule"/>
</dbReference>
<comment type="caution">
    <text evidence="2">The sequence shown here is derived from an EMBL/GenBank/DDBJ whole genome shotgun (WGS) entry which is preliminary data.</text>
</comment>
<gene>
    <name evidence="1" type="primary">SUS1</name>
    <name evidence="2" type="ORF">Moror_5048</name>
</gene>
<name>V2X0N1_MONRO</name>
<dbReference type="KEGG" id="mrr:Moror_5048"/>
<dbReference type="GO" id="GO:0005643">
    <property type="term" value="C:nuclear pore"/>
    <property type="evidence" value="ECO:0007669"/>
    <property type="project" value="UniProtKB-UniRule"/>
</dbReference>
<keyword evidence="1" id="KW-0156">Chromatin regulator</keyword>
<reference evidence="2 3" key="1">
    <citation type="journal article" date="2014" name="BMC Genomics">
        <title>Genome and secretome analysis of the hemibiotrophic fungal pathogen, Moniliophthora roreri, which causes frosty pod rot disease of cacao: mechanisms of the biotrophic and necrotrophic phases.</title>
        <authorList>
            <person name="Meinhardt L.W."/>
            <person name="Costa G.G.L."/>
            <person name="Thomazella D.P.T."/>
            <person name="Teixeira P.J.P.L."/>
            <person name="Carazzolle M.F."/>
            <person name="Schuster S.C."/>
            <person name="Carlson J.E."/>
            <person name="Guiltinan M.J."/>
            <person name="Mieczkowski P."/>
            <person name="Farmer A."/>
            <person name="Ramaraj T."/>
            <person name="Crozier J."/>
            <person name="Davis R.E."/>
            <person name="Shao J."/>
            <person name="Melnick R.L."/>
            <person name="Pereira G.A.G."/>
            <person name="Bailey B.A."/>
        </authorList>
    </citation>
    <scope>NUCLEOTIDE SEQUENCE [LARGE SCALE GENOMIC DNA]</scope>
    <source>
        <strain evidence="2 3">MCA 2997</strain>
    </source>
</reference>
<organism evidence="2 3">
    <name type="scientific">Moniliophthora roreri (strain MCA 2997)</name>
    <name type="common">Cocoa frosty pod rot fungus</name>
    <name type="synonym">Crinipellis roreri</name>
    <dbReference type="NCBI Taxonomy" id="1381753"/>
    <lineage>
        <taxon>Eukaryota</taxon>
        <taxon>Fungi</taxon>
        <taxon>Dikarya</taxon>
        <taxon>Basidiomycota</taxon>
        <taxon>Agaricomycotina</taxon>
        <taxon>Agaricomycetes</taxon>
        <taxon>Agaricomycetidae</taxon>
        <taxon>Agaricales</taxon>
        <taxon>Marasmiineae</taxon>
        <taxon>Marasmiaceae</taxon>
        <taxon>Moniliophthora</taxon>
    </lineage>
</organism>
<dbReference type="Gene3D" id="1.10.246.140">
    <property type="match status" value="1"/>
</dbReference>
<dbReference type="EMBL" id="AWSO01000945">
    <property type="protein sequence ID" value="ESK86341.1"/>
    <property type="molecule type" value="Genomic_DNA"/>
</dbReference>
<dbReference type="GO" id="GO:0005654">
    <property type="term" value="C:nucleoplasm"/>
    <property type="evidence" value="ECO:0007669"/>
    <property type="project" value="UniProtKB-SubCell"/>
</dbReference>
<keyword evidence="1" id="KW-0509">mRNA transport</keyword>
<dbReference type="InterPro" id="IPR038212">
    <property type="entry name" value="TF_EnY2_sf"/>
</dbReference>
<dbReference type="GO" id="GO:0006325">
    <property type="term" value="P:chromatin organization"/>
    <property type="evidence" value="ECO:0007669"/>
    <property type="project" value="UniProtKB-KW"/>
</dbReference>